<evidence type="ECO:0000313" key="1">
    <source>
        <dbReference type="EMBL" id="MPC35157.1"/>
    </source>
</evidence>
<reference evidence="1 2" key="1">
    <citation type="submission" date="2019-05" db="EMBL/GenBank/DDBJ databases">
        <title>Another draft genome of Portunus trituberculatus and its Hox gene families provides insights of decapod evolution.</title>
        <authorList>
            <person name="Jeong J.-H."/>
            <person name="Song I."/>
            <person name="Kim S."/>
            <person name="Choi T."/>
            <person name="Kim D."/>
            <person name="Ryu S."/>
            <person name="Kim W."/>
        </authorList>
    </citation>
    <scope>NUCLEOTIDE SEQUENCE [LARGE SCALE GENOMIC DNA]</scope>
    <source>
        <tissue evidence="1">Muscle</tissue>
    </source>
</reference>
<comment type="caution">
    <text evidence="1">The sequence shown here is derived from an EMBL/GenBank/DDBJ whole genome shotgun (WGS) entry which is preliminary data.</text>
</comment>
<evidence type="ECO:0000313" key="2">
    <source>
        <dbReference type="Proteomes" id="UP000324222"/>
    </source>
</evidence>
<dbReference type="Proteomes" id="UP000324222">
    <property type="component" value="Unassembled WGS sequence"/>
</dbReference>
<keyword evidence="2" id="KW-1185">Reference proteome</keyword>
<protein>
    <submittedName>
        <fullName evidence="1">Uncharacterized protein</fullName>
    </submittedName>
</protein>
<proteinExistence type="predicted"/>
<sequence>MVVHWCSHTQTSDSPLTKTHGGALVQPHLDYQYGDFSIEEIALNTLPTCSLSQMDSSVIASSDSVVGVVCVAVTNVVC</sequence>
<name>A0A5B7EPG3_PORTR</name>
<dbReference type="AlphaFoldDB" id="A0A5B7EPG3"/>
<gene>
    <name evidence="1" type="ORF">E2C01_028574</name>
</gene>
<accession>A0A5B7EPG3</accession>
<organism evidence="1 2">
    <name type="scientific">Portunus trituberculatus</name>
    <name type="common">Swimming crab</name>
    <name type="synonym">Neptunus trituberculatus</name>
    <dbReference type="NCBI Taxonomy" id="210409"/>
    <lineage>
        <taxon>Eukaryota</taxon>
        <taxon>Metazoa</taxon>
        <taxon>Ecdysozoa</taxon>
        <taxon>Arthropoda</taxon>
        <taxon>Crustacea</taxon>
        <taxon>Multicrustacea</taxon>
        <taxon>Malacostraca</taxon>
        <taxon>Eumalacostraca</taxon>
        <taxon>Eucarida</taxon>
        <taxon>Decapoda</taxon>
        <taxon>Pleocyemata</taxon>
        <taxon>Brachyura</taxon>
        <taxon>Eubrachyura</taxon>
        <taxon>Portunoidea</taxon>
        <taxon>Portunidae</taxon>
        <taxon>Portuninae</taxon>
        <taxon>Portunus</taxon>
    </lineage>
</organism>
<dbReference type="EMBL" id="VSRR010003211">
    <property type="protein sequence ID" value="MPC35157.1"/>
    <property type="molecule type" value="Genomic_DNA"/>
</dbReference>